<evidence type="ECO:0000313" key="4">
    <source>
        <dbReference type="EMBL" id="CAD8525979.1"/>
    </source>
</evidence>
<keyword evidence="2" id="KW-0035">Amyloplast</keyword>
<protein>
    <submittedName>
        <fullName evidence="4">Uncharacterized protein</fullName>
    </submittedName>
</protein>
<feature type="region of interest" description="Disordered" evidence="3">
    <location>
        <begin position="1"/>
        <end position="28"/>
    </location>
</feature>
<organism evidence="4">
    <name type="scientific">Micromonas pusilla</name>
    <name type="common">Picoplanktonic green alga</name>
    <name type="synonym">Chromulina pusilla</name>
    <dbReference type="NCBI Taxonomy" id="38833"/>
    <lineage>
        <taxon>Eukaryota</taxon>
        <taxon>Viridiplantae</taxon>
        <taxon>Chlorophyta</taxon>
        <taxon>Mamiellophyceae</taxon>
        <taxon>Mamiellales</taxon>
        <taxon>Mamiellaceae</taxon>
        <taxon>Micromonas</taxon>
    </lineage>
</organism>
<name>A0A7S0IM57_MICPS</name>
<sequence>MSAGTGRHAGPAFTRAHPRPRASPFRRLAPRRGAAMGTGLFARSPASDASWNPATDLALATNYDVYMRPGDVEYNTTIEREVYDHVVGKAANKLVTQREYGLDEDHRAPLVGFIADLANECHTPSGDPSASGADVLLALVPHLVADGFQIAVHVSPGDERLEASVRALAATHPGRAAGAVVARCNSCEKLKSDEVADDDAARRRVLAGADLLAVLGRGPDVADARAAACRYGAVPVYRKKSGWGSFIRKMYTSGKKDGFEFEDANDDDDDVRAVRAAFAEAVARFEDENEWAVIVAGVMDDERRRARGR</sequence>
<keyword evidence="2" id="KW-0934">Plastid</keyword>
<evidence type="ECO:0000256" key="3">
    <source>
        <dbReference type="SAM" id="MobiDB-lite"/>
    </source>
</evidence>
<comment type="subcellular location">
    <subcellularLocation>
        <location evidence="1">Plastid</location>
        <location evidence="1">Amyloplast</location>
    </subcellularLocation>
</comment>
<evidence type="ECO:0000256" key="2">
    <source>
        <dbReference type="ARBA" id="ARBA00023234"/>
    </source>
</evidence>
<dbReference type="Gene3D" id="3.40.50.2000">
    <property type="entry name" value="Glycogen Phosphorylase B"/>
    <property type="match status" value="1"/>
</dbReference>
<proteinExistence type="predicted"/>
<dbReference type="AlphaFoldDB" id="A0A7S0IM57"/>
<evidence type="ECO:0000256" key="1">
    <source>
        <dbReference type="ARBA" id="ARBA00004602"/>
    </source>
</evidence>
<dbReference type="PANTHER" id="PTHR45825:SF11">
    <property type="entry name" value="ALPHA AMYLASE DOMAIN-CONTAINING PROTEIN"/>
    <property type="match status" value="1"/>
</dbReference>
<reference evidence="4" key="1">
    <citation type="submission" date="2021-01" db="EMBL/GenBank/DDBJ databases">
        <authorList>
            <person name="Corre E."/>
            <person name="Pelletier E."/>
            <person name="Niang G."/>
            <person name="Scheremetjew M."/>
            <person name="Finn R."/>
            <person name="Kale V."/>
            <person name="Holt S."/>
            <person name="Cochrane G."/>
            <person name="Meng A."/>
            <person name="Brown T."/>
            <person name="Cohen L."/>
        </authorList>
    </citation>
    <scope>NUCLEOTIDE SEQUENCE</scope>
    <source>
        <strain evidence="4">CCMP1723</strain>
    </source>
</reference>
<dbReference type="EMBL" id="HBEQ01014518">
    <property type="protein sequence ID" value="CAD8525979.1"/>
    <property type="molecule type" value="Transcribed_RNA"/>
</dbReference>
<dbReference type="GO" id="GO:0009501">
    <property type="term" value="C:amyloplast"/>
    <property type="evidence" value="ECO:0007669"/>
    <property type="project" value="UniProtKB-SubCell"/>
</dbReference>
<gene>
    <name evidence="4" type="ORF">MCOM1403_LOCUS11695</name>
</gene>
<accession>A0A7S0IM57</accession>
<dbReference type="PANTHER" id="PTHR45825">
    <property type="entry name" value="GRANULE-BOUND STARCH SYNTHASE 1, CHLOROPLASTIC/AMYLOPLASTIC"/>
    <property type="match status" value="1"/>
</dbReference>